<reference evidence="1 2" key="1">
    <citation type="submission" date="2019-03" db="EMBL/GenBank/DDBJ databases">
        <title>Genomic Encyclopedia of Type Strains, Phase III (KMG-III): the genomes of soil and plant-associated and newly described type strains.</title>
        <authorList>
            <person name="Whitman W."/>
        </authorList>
    </citation>
    <scope>NUCLEOTIDE SEQUENCE [LARGE SCALE GENOMIC DNA]</scope>
    <source>
        <strain evidence="1 2">CECT 8283</strain>
    </source>
</reference>
<comment type="caution">
    <text evidence="1">The sequence shown here is derived from an EMBL/GenBank/DDBJ whole genome shotgun (WGS) entry which is preliminary data.</text>
</comment>
<evidence type="ECO:0000313" key="2">
    <source>
        <dbReference type="Proteomes" id="UP000295390"/>
    </source>
</evidence>
<dbReference type="OrthoDB" id="7605483at2"/>
<dbReference type="AlphaFoldDB" id="A0A4R6TD97"/>
<proteinExistence type="predicted"/>
<dbReference type="RefSeq" id="WP_133535648.1">
    <property type="nucleotide sequence ID" value="NZ_SNYH01000003.1"/>
</dbReference>
<dbReference type="EMBL" id="SNYH01000003">
    <property type="protein sequence ID" value="TDQ27667.1"/>
    <property type="molecule type" value="Genomic_DNA"/>
</dbReference>
<gene>
    <name evidence="1" type="ORF">DFQ07_1518</name>
</gene>
<keyword evidence="2" id="KW-1185">Reference proteome</keyword>
<evidence type="ECO:0000313" key="1">
    <source>
        <dbReference type="EMBL" id="TDQ27667.1"/>
    </source>
</evidence>
<sequence length="90" mass="10152">MSDKGELNGTCNMSSCTTGKKANWYNYGSRKHYCENCARRLNADEFNQRDAMRLFGHELCKEVKQQESYPCYNCQGGGCPVCSGMGVLYN</sequence>
<accession>A0A4R6TD97</accession>
<dbReference type="Proteomes" id="UP000295390">
    <property type="component" value="Unassembled WGS sequence"/>
</dbReference>
<protein>
    <submittedName>
        <fullName evidence="1">Uncharacterized protein</fullName>
    </submittedName>
</protein>
<name>A0A4R6TD97_9FLAO</name>
<organism evidence="1 2">
    <name type="scientific">Tenacibaculum caenipelagi</name>
    <dbReference type="NCBI Taxonomy" id="1325435"/>
    <lineage>
        <taxon>Bacteria</taxon>
        <taxon>Pseudomonadati</taxon>
        <taxon>Bacteroidota</taxon>
        <taxon>Flavobacteriia</taxon>
        <taxon>Flavobacteriales</taxon>
        <taxon>Flavobacteriaceae</taxon>
        <taxon>Tenacibaculum</taxon>
    </lineage>
</organism>